<comment type="caution">
    <text evidence="1">The sequence shown here is derived from an EMBL/GenBank/DDBJ whole genome shotgun (WGS) entry which is preliminary data.</text>
</comment>
<reference evidence="1 2" key="1">
    <citation type="submission" date="2019-02" db="EMBL/GenBank/DDBJ databases">
        <title>Deep-cultivation of Planctomycetes and their phenomic and genomic characterization uncovers novel biology.</title>
        <authorList>
            <person name="Wiegand S."/>
            <person name="Jogler M."/>
            <person name="Boedeker C."/>
            <person name="Pinto D."/>
            <person name="Vollmers J."/>
            <person name="Rivas-Marin E."/>
            <person name="Kohn T."/>
            <person name="Peeters S.H."/>
            <person name="Heuer A."/>
            <person name="Rast P."/>
            <person name="Oberbeckmann S."/>
            <person name="Bunk B."/>
            <person name="Jeske O."/>
            <person name="Meyerdierks A."/>
            <person name="Storesund J.E."/>
            <person name="Kallscheuer N."/>
            <person name="Luecker S."/>
            <person name="Lage O.M."/>
            <person name="Pohl T."/>
            <person name="Merkel B.J."/>
            <person name="Hornburger P."/>
            <person name="Mueller R.-W."/>
            <person name="Bruemmer F."/>
            <person name="Labrenz M."/>
            <person name="Spormann A.M."/>
            <person name="Op Den Camp H."/>
            <person name="Overmann J."/>
            <person name="Amann R."/>
            <person name="Jetten M.S.M."/>
            <person name="Mascher T."/>
            <person name="Medema M.H."/>
            <person name="Devos D.P."/>
            <person name="Kaster A.-K."/>
            <person name="Ovreas L."/>
            <person name="Rohde M."/>
            <person name="Galperin M.Y."/>
            <person name="Jogler C."/>
        </authorList>
    </citation>
    <scope>NUCLEOTIDE SEQUENCE [LARGE SCALE GENOMIC DNA]</scope>
    <source>
        <strain evidence="1 2">Pla144</strain>
    </source>
</reference>
<sequence length="38" mass="4340">MNFEDNSYPGLAVPPEEVHRKQKLIYFLGVSPSSITFQ</sequence>
<name>A0A5C6CGQ9_9BACT</name>
<dbReference type="EMBL" id="SJPS01000006">
    <property type="protein sequence ID" value="TWU23840.1"/>
    <property type="molecule type" value="Genomic_DNA"/>
</dbReference>
<keyword evidence="2" id="KW-1185">Reference proteome</keyword>
<proteinExistence type="predicted"/>
<organism evidence="1 2">
    <name type="scientific">Bythopirellula polymerisocia</name>
    <dbReference type="NCBI Taxonomy" id="2528003"/>
    <lineage>
        <taxon>Bacteria</taxon>
        <taxon>Pseudomonadati</taxon>
        <taxon>Planctomycetota</taxon>
        <taxon>Planctomycetia</taxon>
        <taxon>Pirellulales</taxon>
        <taxon>Lacipirellulaceae</taxon>
        <taxon>Bythopirellula</taxon>
    </lineage>
</organism>
<dbReference type="AlphaFoldDB" id="A0A5C6CGQ9"/>
<protein>
    <submittedName>
        <fullName evidence="1">Uncharacterized protein</fullName>
    </submittedName>
</protein>
<evidence type="ECO:0000313" key="2">
    <source>
        <dbReference type="Proteomes" id="UP000318437"/>
    </source>
</evidence>
<gene>
    <name evidence="1" type="ORF">Pla144_40170</name>
</gene>
<dbReference type="Proteomes" id="UP000318437">
    <property type="component" value="Unassembled WGS sequence"/>
</dbReference>
<evidence type="ECO:0000313" key="1">
    <source>
        <dbReference type="EMBL" id="TWU23840.1"/>
    </source>
</evidence>
<accession>A0A5C6CGQ9</accession>